<evidence type="ECO:0000313" key="2">
    <source>
        <dbReference type="EMBL" id="UVQ72795.1"/>
    </source>
</evidence>
<protein>
    <submittedName>
        <fullName evidence="2">Helix-turn-helix domain-containing protein</fullName>
    </submittedName>
</protein>
<dbReference type="RefSeq" id="WP_258902594.1">
    <property type="nucleotide sequence ID" value="NZ_CP103141.1"/>
</dbReference>
<dbReference type="Gene3D" id="1.10.260.40">
    <property type="entry name" value="lambda repressor-like DNA-binding domains"/>
    <property type="match status" value="1"/>
</dbReference>
<keyword evidence="3" id="KW-1185">Reference proteome</keyword>
<name>A0ABY5T7J5_9BACE</name>
<sequence>MMIRETVKEAMKLRSVKSKDLAEHVEVTKSTMSLFLNGKTNLGQEKIEKILDFLNIKLVITQ</sequence>
<dbReference type="Pfam" id="PF13443">
    <property type="entry name" value="HTH_26"/>
    <property type="match status" value="1"/>
</dbReference>
<dbReference type="InterPro" id="IPR010982">
    <property type="entry name" value="Lambda_DNA-bd_dom_sf"/>
</dbReference>
<feature type="domain" description="HTH cro/C1-type" evidence="1">
    <location>
        <begin position="7"/>
        <end position="61"/>
    </location>
</feature>
<dbReference type="SMART" id="SM00530">
    <property type="entry name" value="HTH_XRE"/>
    <property type="match status" value="1"/>
</dbReference>
<dbReference type="SUPFAM" id="SSF47413">
    <property type="entry name" value="lambda repressor-like DNA-binding domains"/>
    <property type="match status" value="1"/>
</dbReference>
<dbReference type="EMBL" id="CP103141">
    <property type="protein sequence ID" value="UVQ72795.1"/>
    <property type="molecule type" value="Genomic_DNA"/>
</dbReference>
<proteinExistence type="predicted"/>
<evidence type="ECO:0000259" key="1">
    <source>
        <dbReference type="PROSITE" id="PS50943"/>
    </source>
</evidence>
<reference evidence="2" key="1">
    <citation type="submission" date="2022-08" db="EMBL/GenBank/DDBJ databases">
        <title>Genome Sequencing of Bacteroides fragilis Group Isolates with Nanopore Technology.</title>
        <authorList>
            <person name="Tisza M.J."/>
            <person name="Smith D."/>
            <person name="Dekker J.P."/>
        </authorList>
    </citation>
    <scope>NUCLEOTIDE SEQUENCE</scope>
    <source>
        <strain evidence="2">BFG-527</strain>
    </source>
</reference>
<dbReference type="PROSITE" id="PS50943">
    <property type="entry name" value="HTH_CROC1"/>
    <property type="match status" value="1"/>
</dbReference>
<accession>A0ABY5T7J5</accession>
<dbReference type="Proteomes" id="UP001060104">
    <property type="component" value="Chromosome"/>
</dbReference>
<dbReference type="InterPro" id="IPR001387">
    <property type="entry name" value="Cro/C1-type_HTH"/>
</dbReference>
<evidence type="ECO:0000313" key="3">
    <source>
        <dbReference type="Proteomes" id="UP001060104"/>
    </source>
</evidence>
<gene>
    <name evidence="2" type="ORF">NXY30_17160</name>
</gene>
<dbReference type="CDD" id="cd00093">
    <property type="entry name" value="HTH_XRE"/>
    <property type="match status" value="1"/>
</dbReference>
<organism evidence="2 3">
    <name type="scientific">Bacteroides faecis</name>
    <dbReference type="NCBI Taxonomy" id="674529"/>
    <lineage>
        <taxon>Bacteria</taxon>
        <taxon>Pseudomonadati</taxon>
        <taxon>Bacteroidota</taxon>
        <taxon>Bacteroidia</taxon>
        <taxon>Bacteroidales</taxon>
        <taxon>Bacteroidaceae</taxon>
        <taxon>Bacteroides</taxon>
    </lineage>
</organism>